<evidence type="ECO:0000313" key="4">
    <source>
        <dbReference type="EMBL" id="QGY28235.1"/>
    </source>
</evidence>
<sequence>MTIRMLWAPAALSLLVLSGCSSTPASPQVKQLHREVSQLNQQMRQLTNQASTLEIQGQLNSQSSQGAWLLPQANTPVELQTQLGKLRLSLTRVVAEAGGSHTTLNIRSTDGKPVPALNAIVVWGELDPATGKPLNAESLNQNVSVPASLTPQNSVTIPLSLSGLTPEQLGYVRVHDVTSATQP</sequence>
<proteinExistence type="predicted"/>
<evidence type="ECO:0000259" key="3">
    <source>
        <dbReference type="Pfam" id="PF11622"/>
    </source>
</evidence>
<feature type="signal peptide" evidence="2">
    <location>
        <begin position="1"/>
        <end position="27"/>
    </location>
</feature>
<evidence type="ECO:0000313" key="5">
    <source>
        <dbReference type="Proteomes" id="UP000502005"/>
    </source>
</evidence>
<feature type="domain" description="DUF3251" evidence="3">
    <location>
        <begin position="28"/>
        <end position="179"/>
    </location>
</feature>
<dbReference type="InterPro" id="IPR037125">
    <property type="entry name" value="YajI-like_sf"/>
</dbReference>
<dbReference type="AlphaFoldDB" id="A0A6B9G7G2"/>
<dbReference type="EMBL" id="CP024768">
    <property type="protein sequence ID" value="QGY28235.1"/>
    <property type="molecule type" value="Genomic_DNA"/>
</dbReference>
<name>A0A6B9G7G2_PANCY</name>
<dbReference type="InterPro" id="IPR021658">
    <property type="entry name" value="DUF3251"/>
</dbReference>
<evidence type="ECO:0000256" key="1">
    <source>
        <dbReference type="SAM" id="Coils"/>
    </source>
</evidence>
<accession>A0A6B9G7G2</accession>
<dbReference type="Gene3D" id="2.60.40.1620">
    <property type="entry name" value="Lipoprotein YajI-like"/>
    <property type="match status" value="1"/>
</dbReference>
<dbReference type="NCBIfam" id="NF008575">
    <property type="entry name" value="PRK11530.1"/>
    <property type="match status" value="1"/>
</dbReference>
<gene>
    <name evidence="4" type="ORF">CUN67_04470</name>
</gene>
<protein>
    <recommendedName>
        <fullName evidence="3">DUF3251 domain-containing protein</fullName>
    </recommendedName>
</protein>
<dbReference type="RefSeq" id="WP_208714177.1">
    <property type="nucleotide sequence ID" value="NZ_CP024768.1"/>
</dbReference>
<keyword evidence="1" id="KW-0175">Coiled coil</keyword>
<evidence type="ECO:0000256" key="2">
    <source>
        <dbReference type="SAM" id="SignalP"/>
    </source>
</evidence>
<feature type="coiled-coil region" evidence="1">
    <location>
        <begin position="29"/>
        <end position="56"/>
    </location>
</feature>
<keyword evidence="2" id="KW-0732">Signal</keyword>
<reference evidence="4 5" key="1">
    <citation type="submission" date="2017-11" db="EMBL/GenBank/DDBJ databases">
        <title>Genome sequence of Pantoea cypripedii NE1.</title>
        <authorList>
            <person name="Nascimento F.X."/>
        </authorList>
    </citation>
    <scope>NUCLEOTIDE SEQUENCE [LARGE SCALE GENOMIC DNA]</scope>
    <source>
        <strain evidence="4 5">NE1</strain>
    </source>
</reference>
<dbReference type="Pfam" id="PF11622">
    <property type="entry name" value="DUF3251"/>
    <property type="match status" value="1"/>
</dbReference>
<feature type="chain" id="PRO_5025538798" description="DUF3251 domain-containing protein" evidence="2">
    <location>
        <begin position="28"/>
        <end position="183"/>
    </location>
</feature>
<organism evidence="4 5">
    <name type="scientific">Pantoea cypripedii</name>
    <name type="common">Pectobacterium cypripedii</name>
    <name type="synonym">Erwinia cypripedii</name>
    <dbReference type="NCBI Taxonomy" id="55209"/>
    <lineage>
        <taxon>Bacteria</taxon>
        <taxon>Pseudomonadati</taxon>
        <taxon>Pseudomonadota</taxon>
        <taxon>Gammaproteobacteria</taxon>
        <taxon>Enterobacterales</taxon>
        <taxon>Erwiniaceae</taxon>
        <taxon>Pantoea</taxon>
    </lineage>
</organism>
<dbReference type="PROSITE" id="PS51257">
    <property type="entry name" value="PROKAR_LIPOPROTEIN"/>
    <property type="match status" value="1"/>
</dbReference>
<dbReference type="Proteomes" id="UP000502005">
    <property type="component" value="Chromosome"/>
</dbReference>